<dbReference type="GO" id="GO:0046677">
    <property type="term" value="P:response to antibiotic"/>
    <property type="evidence" value="ECO:0007669"/>
    <property type="project" value="TreeGrafter"/>
</dbReference>
<evidence type="ECO:0000256" key="2">
    <source>
        <dbReference type="ARBA" id="ARBA00009477"/>
    </source>
</evidence>
<comment type="caution">
    <text evidence="7">The sequence shown here is derived from an EMBL/GenBank/DDBJ whole genome shotgun (WGS) entry which is preliminary data.</text>
</comment>
<gene>
    <name evidence="7" type="ORF">Lsha_0657</name>
</gene>
<feature type="domain" description="Multidrug resistance protein MdtA-like beta-barrel" evidence="5">
    <location>
        <begin position="216"/>
        <end position="304"/>
    </location>
</feature>
<dbReference type="Proteomes" id="UP000054600">
    <property type="component" value="Unassembled WGS sequence"/>
</dbReference>
<dbReference type="Pfam" id="PF25917">
    <property type="entry name" value="BSH_RND"/>
    <property type="match status" value="1"/>
</dbReference>
<dbReference type="PANTHER" id="PTHR30158:SF24">
    <property type="entry name" value="HLYD FAMILY SECRETION PROTEIN"/>
    <property type="match status" value="1"/>
</dbReference>
<evidence type="ECO:0000313" key="7">
    <source>
        <dbReference type="EMBL" id="KTD64226.1"/>
    </source>
</evidence>
<evidence type="ECO:0000259" key="5">
    <source>
        <dbReference type="Pfam" id="PF25944"/>
    </source>
</evidence>
<dbReference type="SUPFAM" id="SSF111369">
    <property type="entry name" value="HlyD-like secretion proteins"/>
    <property type="match status" value="1"/>
</dbReference>
<dbReference type="InterPro" id="IPR058627">
    <property type="entry name" value="MdtA-like_C"/>
</dbReference>
<dbReference type="Gene3D" id="2.40.50.100">
    <property type="match status" value="1"/>
</dbReference>
<dbReference type="GO" id="GO:0022857">
    <property type="term" value="F:transmembrane transporter activity"/>
    <property type="evidence" value="ECO:0007669"/>
    <property type="project" value="InterPro"/>
</dbReference>
<keyword evidence="8" id="KW-1185">Reference proteome</keyword>
<evidence type="ECO:0000256" key="3">
    <source>
        <dbReference type="SAM" id="Phobius"/>
    </source>
</evidence>
<dbReference type="eggNOG" id="COG0845">
    <property type="taxonomic scope" value="Bacteria"/>
</dbReference>
<evidence type="ECO:0000313" key="8">
    <source>
        <dbReference type="Proteomes" id="UP000054600"/>
    </source>
</evidence>
<dbReference type="GO" id="GO:0030313">
    <property type="term" value="C:cell envelope"/>
    <property type="evidence" value="ECO:0007669"/>
    <property type="project" value="UniProtKB-SubCell"/>
</dbReference>
<feature type="domain" description="Multidrug resistance protein MdtA-like C-terminal permuted SH3" evidence="6">
    <location>
        <begin position="312"/>
        <end position="370"/>
    </location>
</feature>
<dbReference type="Gene3D" id="2.40.420.20">
    <property type="match status" value="1"/>
</dbReference>
<dbReference type="PANTHER" id="PTHR30158">
    <property type="entry name" value="ACRA/E-RELATED COMPONENT OF DRUG EFFLUX TRANSPORTER"/>
    <property type="match status" value="1"/>
</dbReference>
<keyword evidence="3" id="KW-0472">Membrane</keyword>
<dbReference type="Pfam" id="PF25944">
    <property type="entry name" value="Beta-barrel_RND"/>
    <property type="match status" value="1"/>
</dbReference>
<dbReference type="InterPro" id="IPR058626">
    <property type="entry name" value="MdtA-like_b-barrel"/>
</dbReference>
<dbReference type="STRING" id="1122169.Lsha_0657"/>
<dbReference type="Pfam" id="PF25967">
    <property type="entry name" value="RND-MFP_C"/>
    <property type="match status" value="1"/>
</dbReference>
<comment type="subcellular location">
    <subcellularLocation>
        <location evidence="1">Cell inner membrane</location>
        <topology evidence="1">Lipid-anchor</topology>
    </subcellularLocation>
</comment>
<feature type="transmembrane region" description="Helical" evidence="3">
    <location>
        <begin position="12"/>
        <end position="32"/>
    </location>
</feature>
<sequence length="390" mass="43088">MRMNVQDRTQVIKYAGIVFIGLFLLYLLIHSFSKPQPKGPPPPMVEVQKPQMKEMAEYVIQTGNTVAYQSVNLVARVEGYLDSIEFTDGAFVKKNQPLFVIEPQPYMEQVRAAQATVAAQTAAYEYSKLEYARQQQMYKQNATSLKNVEKWNSKVAESKAEVDKAVADAKNTEITYGYTHVSAPFDGRMGRHLIDAGNLVGNGKATDLATIEQINPLYVYFNLNELELIKIRNAARAKGLKPMKVAEIPIAVGMQNEEGFPHKGTLDFIDTGLNASTGTMTFRALLPNDNFDLVPGLFVQVRVPISKPTPQLTIPDTSVQYDQIGAYVLVVDKDNIVVLKRVTLGSTENGARAITKGLEPQDNVIVSGLQNAIPSHKVTLKTNQGVEQAK</sequence>
<keyword evidence="3" id="KW-0812">Transmembrane</keyword>
<evidence type="ECO:0000259" key="4">
    <source>
        <dbReference type="Pfam" id="PF25917"/>
    </source>
</evidence>
<dbReference type="EMBL" id="LNYW01000019">
    <property type="protein sequence ID" value="KTD64226.1"/>
    <property type="molecule type" value="Genomic_DNA"/>
</dbReference>
<name>A0A0W0Z533_9GAMM</name>
<protein>
    <submittedName>
        <fullName evidence="7">RND multidrug efflux membrane fusion protein</fullName>
    </submittedName>
</protein>
<organism evidence="7 8">
    <name type="scientific">Legionella shakespearei DSM 23087</name>
    <dbReference type="NCBI Taxonomy" id="1122169"/>
    <lineage>
        <taxon>Bacteria</taxon>
        <taxon>Pseudomonadati</taxon>
        <taxon>Pseudomonadota</taxon>
        <taxon>Gammaproteobacteria</taxon>
        <taxon>Legionellales</taxon>
        <taxon>Legionellaceae</taxon>
        <taxon>Legionella</taxon>
    </lineage>
</organism>
<dbReference type="NCBIfam" id="TIGR01730">
    <property type="entry name" value="RND_mfp"/>
    <property type="match status" value="1"/>
</dbReference>
<dbReference type="InterPro" id="IPR006143">
    <property type="entry name" value="RND_pump_MFP"/>
</dbReference>
<dbReference type="PATRIC" id="fig|1122169.6.peg.750"/>
<comment type="similarity">
    <text evidence="2">Belongs to the membrane fusion protein (MFP) (TC 8.A.1) family.</text>
</comment>
<evidence type="ECO:0000256" key="1">
    <source>
        <dbReference type="ARBA" id="ARBA00004519"/>
    </source>
</evidence>
<proteinExistence type="inferred from homology"/>
<accession>A0A0W0Z533</accession>
<keyword evidence="3" id="KW-1133">Transmembrane helix</keyword>
<dbReference type="Gene3D" id="2.40.30.170">
    <property type="match status" value="1"/>
</dbReference>
<dbReference type="InterPro" id="IPR058625">
    <property type="entry name" value="MdtA-like_BSH"/>
</dbReference>
<evidence type="ECO:0000259" key="6">
    <source>
        <dbReference type="Pfam" id="PF25967"/>
    </source>
</evidence>
<dbReference type="AlphaFoldDB" id="A0A0W0Z533"/>
<reference evidence="7 8" key="1">
    <citation type="submission" date="2015-11" db="EMBL/GenBank/DDBJ databases">
        <title>Genomic analysis of 38 Legionella species identifies large and diverse effector repertoires.</title>
        <authorList>
            <person name="Burstein D."/>
            <person name="Amaro F."/>
            <person name="Zusman T."/>
            <person name="Lifshitz Z."/>
            <person name="Cohen O."/>
            <person name="Gilbert J.A."/>
            <person name="Pupko T."/>
            <person name="Shuman H.A."/>
            <person name="Segal G."/>
        </authorList>
    </citation>
    <scope>NUCLEOTIDE SEQUENCE [LARGE SCALE GENOMIC DNA]</scope>
    <source>
        <strain evidence="7 8">ATCC 49655</strain>
    </source>
</reference>
<dbReference type="Gene3D" id="1.10.287.470">
    <property type="entry name" value="Helix hairpin bin"/>
    <property type="match status" value="1"/>
</dbReference>
<feature type="domain" description="Multidrug resistance protein MdtA-like barrel-sandwich hybrid" evidence="4">
    <location>
        <begin position="70"/>
        <end position="211"/>
    </location>
</feature>
<dbReference type="GO" id="GO:0005886">
    <property type="term" value="C:plasma membrane"/>
    <property type="evidence" value="ECO:0007669"/>
    <property type="project" value="TreeGrafter"/>
</dbReference>